<evidence type="ECO:0000313" key="2">
    <source>
        <dbReference type="Proteomes" id="UP000807504"/>
    </source>
</evidence>
<proteinExistence type="predicted"/>
<evidence type="ECO:0000313" key="1">
    <source>
        <dbReference type="EMBL" id="KAF8763905.1"/>
    </source>
</evidence>
<keyword evidence="2" id="KW-1185">Reference proteome</keyword>
<dbReference type="AlphaFoldDB" id="A0A8T0E1A6"/>
<dbReference type="Proteomes" id="UP000807504">
    <property type="component" value="Unassembled WGS sequence"/>
</dbReference>
<organism evidence="1 2">
    <name type="scientific">Argiope bruennichi</name>
    <name type="common">Wasp spider</name>
    <name type="synonym">Aranea bruennichi</name>
    <dbReference type="NCBI Taxonomy" id="94029"/>
    <lineage>
        <taxon>Eukaryota</taxon>
        <taxon>Metazoa</taxon>
        <taxon>Ecdysozoa</taxon>
        <taxon>Arthropoda</taxon>
        <taxon>Chelicerata</taxon>
        <taxon>Arachnida</taxon>
        <taxon>Araneae</taxon>
        <taxon>Araneomorphae</taxon>
        <taxon>Entelegynae</taxon>
        <taxon>Araneoidea</taxon>
        <taxon>Araneidae</taxon>
        <taxon>Argiope</taxon>
    </lineage>
</organism>
<sequence>MPLTWLKHFAESPRVHHQQTHYDQTGHHVMCGARENPCPVLRGINKSSSGNNTDPFEYAGNHCGAVMADSSYAHARRTIDLGFSGESQERVSI</sequence>
<name>A0A8T0E1A6_ARGBR</name>
<gene>
    <name evidence="1" type="ORF">HNY73_022037</name>
</gene>
<protein>
    <submittedName>
        <fullName evidence="1">Uncharacterized protein</fullName>
    </submittedName>
</protein>
<dbReference type="EMBL" id="JABXBU010002231">
    <property type="protein sequence ID" value="KAF8763905.1"/>
    <property type="molecule type" value="Genomic_DNA"/>
</dbReference>
<accession>A0A8T0E1A6</accession>
<reference evidence="1" key="1">
    <citation type="journal article" date="2020" name="bioRxiv">
        <title>Chromosome-level reference genome of the European wasp spider Argiope bruennichi: a resource for studies on range expansion and evolutionary adaptation.</title>
        <authorList>
            <person name="Sheffer M.M."/>
            <person name="Hoppe A."/>
            <person name="Krehenwinkel H."/>
            <person name="Uhl G."/>
            <person name="Kuss A.W."/>
            <person name="Jensen L."/>
            <person name="Jensen C."/>
            <person name="Gillespie R.G."/>
            <person name="Hoff K.J."/>
            <person name="Prost S."/>
        </authorList>
    </citation>
    <scope>NUCLEOTIDE SEQUENCE</scope>
</reference>
<reference evidence="1" key="2">
    <citation type="submission" date="2020-06" db="EMBL/GenBank/DDBJ databases">
        <authorList>
            <person name="Sheffer M."/>
        </authorList>
    </citation>
    <scope>NUCLEOTIDE SEQUENCE</scope>
</reference>
<comment type="caution">
    <text evidence="1">The sequence shown here is derived from an EMBL/GenBank/DDBJ whole genome shotgun (WGS) entry which is preliminary data.</text>
</comment>